<dbReference type="Gene3D" id="1.10.150.130">
    <property type="match status" value="1"/>
</dbReference>
<dbReference type="InterPro" id="IPR050090">
    <property type="entry name" value="Tyrosine_recombinase_XerCD"/>
</dbReference>
<dbReference type="Proteomes" id="UP000433788">
    <property type="component" value="Unassembled WGS sequence"/>
</dbReference>
<keyword evidence="3" id="KW-0233">DNA recombination</keyword>
<dbReference type="PANTHER" id="PTHR30349">
    <property type="entry name" value="PHAGE INTEGRASE-RELATED"/>
    <property type="match status" value="1"/>
</dbReference>
<name>A0A6N7QN21_9GAMM</name>
<protein>
    <submittedName>
        <fullName evidence="6">Tyrosine-type recombinase/integrase</fullName>
    </submittedName>
</protein>
<evidence type="ECO:0000313" key="7">
    <source>
        <dbReference type="Proteomes" id="UP000433788"/>
    </source>
</evidence>
<evidence type="ECO:0000256" key="2">
    <source>
        <dbReference type="ARBA" id="ARBA00023125"/>
    </source>
</evidence>
<evidence type="ECO:0000256" key="1">
    <source>
        <dbReference type="ARBA" id="ARBA00022908"/>
    </source>
</evidence>
<gene>
    <name evidence="6" type="ORF">GH984_03705</name>
</gene>
<sequence length="443" mass="49752">MFSDVFSTVFRQLLEARIMARTVRDAKVDSRAARSSIPADLKIRWRAIHSGLHVGYRKGRRGGKWLARFYDPQTQRYALKNIGIADDMSDADGIRVFSWSQAQAQARTLSTSLAATASGKHVGPYTVADAMDDYHRRLDNEGRSSGDSRRRTELYITPALGNIKLSNLSSERLREWLLNMAEHPGFNQLGQPKPKPSFDKPEDEKEYQRRRRDSANRVLSVLKAGLNEAFLAGKVQTNSAWAGKRVKPFSVVSKARVAYLNGEEVRRLVNACEPGFRELVQGAIYTGARYGDLGAMNVGDFNLDRGLVMSGNSKGSKPHPVYLNNEGIEFFKRHTAGRNPREPMFEHPETQRWKKSQQLRPMKRAAKIAGVDITFHGLRHTYASHAVMNGVPLLVVAQNLGHSDTRMVEKHYGHLADSYVRDAVRQLGPTWGIDADDKVVAIR</sequence>
<evidence type="ECO:0000313" key="6">
    <source>
        <dbReference type="EMBL" id="MRH77801.1"/>
    </source>
</evidence>
<dbReference type="InterPro" id="IPR010998">
    <property type="entry name" value="Integrase_recombinase_N"/>
</dbReference>
<proteinExistence type="predicted"/>
<feature type="region of interest" description="Disordered" evidence="4">
    <location>
        <begin position="184"/>
        <end position="212"/>
    </location>
</feature>
<evidence type="ECO:0000256" key="4">
    <source>
        <dbReference type="SAM" id="MobiDB-lite"/>
    </source>
</evidence>
<accession>A0A6N7QN21</accession>
<dbReference type="Pfam" id="PF00589">
    <property type="entry name" value="Phage_integrase"/>
    <property type="match status" value="1"/>
</dbReference>
<dbReference type="CDD" id="cd00796">
    <property type="entry name" value="INT_Rci_Hp1_C"/>
    <property type="match status" value="1"/>
</dbReference>
<reference evidence="6 7" key="1">
    <citation type="submission" date="2019-11" db="EMBL/GenBank/DDBJ databases">
        <authorList>
            <person name="Zhang X.Y."/>
        </authorList>
    </citation>
    <scope>NUCLEOTIDE SEQUENCE [LARGE SCALE GENOMIC DNA]</scope>
    <source>
        <strain evidence="6 7">C176</strain>
    </source>
</reference>
<dbReference type="PROSITE" id="PS51898">
    <property type="entry name" value="TYR_RECOMBINASE"/>
    <property type="match status" value="1"/>
</dbReference>
<keyword evidence="1" id="KW-0229">DNA integration</keyword>
<dbReference type="GO" id="GO:0015074">
    <property type="term" value="P:DNA integration"/>
    <property type="evidence" value="ECO:0007669"/>
    <property type="project" value="UniProtKB-KW"/>
</dbReference>
<dbReference type="InterPro" id="IPR011010">
    <property type="entry name" value="DNA_brk_join_enz"/>
</dbReference>
<evidence type="ECO:0000256" key="3">
    <source>
        <dbReference type="ARBA" id="ARBA00023172"/>
    </source>
</evidence>
<dbReference type="GO" id="GO:0006310">
    <property type="term" value="P:DNA recombination"/>
    <property type="evidence" value="ECO:0007669"/>
    <property type="project" value="UniProtKB-KW"/>
</dbReference>
<dbReference type="GO" id="GO:0003677">
    <property type="term" value="F:DNA binding"/>
    <property type="evidence" value="ECO:0007669"/>
    <property type="project" value="UniProtKB-KW"/>
</dbReference>
<evidence type="ECO:0000259" key="5">
    <source>
        <dbReference type="PROSITE" id="PS51898"/>
    </source>
</evidence>
<dbReference type="Gene3D" id="1.10.443.10">
    <property type="entry name" value="Intergrase catalytic core"/>
    <property type="match status" value="1"/>
</dbReference>
<organism evidence="6 7">
    <name type="scientific">Spiribacter salilacus</name>
    <dbReference type="NCBI Taxonomy" id="2664894"/>
    <lineage>
        <taxon>Bacteria</taxon>
        <taxon>Pseudomonadati</taxon>
        <taxon>Pseudomonadota</taxon>
        <taxon>Gammaproteobacteria</taxon>
        <taxon>Chromatiales</taxon>
        <taxon>Ectothiorhodospiraceae</taxon>
        <taxon>Spiribacter</taxon>
    </lineage>
</organism>
<dbReference type="InterPro" id="IPR002104">
    <property type="entry name" value="Integrase_catalytic"/>
</dbReference>
<feature type="domain" description="Tyr recombinase" evidence="5">
    <location>
        <begin position="255"/>
        <end position="425"/>
    </location>
</feature>
<dbReference type="PANTHER" id="PTHR30349:SF88">
    <property type="entry name" value="BLL1584 PROTEIN"/>
    <property type="match status" value="1"/>
</dbReference>
<keyword evidence="2" id="KW-0238">DNA-binding</keyword>
<dbReference type="InterPro" id="IPR013762">
    <property type="entry name" value="Integrase-like_cat_sf"/>
</dbReference>
<feature type="compositionally biased region" description="Basic and acidic residues" evidence="4">
    <location>
        <begin position="196"/>
        <end position="207"/>
    </location>
</feature>
<comment type="caution">
    <text evidence="6">The sequence shown here is derived from an EMBL/GenBank/DDBJ whole genome shotgun (WGS) entry which is preliminary data.</text>
</comment>
<dbReference type="EMBL" id="WJPP01000002">
    <property type="protein sequence ID" value="MRH77801.1"/>
    <property type="molecule type" value="Genomic_DNA"/>
</dbReference>
<dbReference type="AlphaFoldDB" id="A0A6N7QN21"/>
<dbReference type="SUPFAM" id="SSF56349">
    <property type="entry name" value="DNA breaking-rejoining enzymes"/>
    <property type="match status" value="1"/>
</dbReference>
<keyword evidence="7" id="KW-1185">Reference proteome</keyword>